<organism evidence="2 3">
    <name type="scientific">Candidatus Nomurabacteria bacterium GW2011_GWA1_36_15</name>
    <dbReference type="NCBI Taxonomy" id="1618728"/>
    <lineage>
        <taxon>Bacteria</taxon>
        <taxon>Candidatus Nomuraibacteriota</taxon>
    </lineage>
</organism>
<keyword evidence="1" id="KW-0472">Membrane</keyword>
<evidence type="ECO:0000313" key="2">
    <source>
        <dbReference type="EMBL" id="KKP97864.1"/>
    </source>
</evidence>
<keyword evidence="1" id="KW-0812">Transmembrane</keyword>
<dbReference type="EMBL" id="LBRM01000011">
    <property type="protein sequence ID" value="KKP97864.1"/>
    <property type="molecule type" value="Genomic_DNA"/>
</dbReference>
<protein>
    <submittedName>
        <fullName evidence="2">Uncharacterized protein</fullName>
    </submittedName>
</protein>
<proteinExistence type="predicted"/>
<gene>
    <name evidence="2" type="ORF">US05_C0011G0061</name>
</gene>
<evidence type="ECO:0000313" key="3">
    <source>
        <dbReference type="Proteomes" id="UP000034606"/>
    </source>
</evidence>
<evidence type="ECO:0000256" key="1">
    <source>
        <dbReference type="SAM" id="Phobius"/>
    </source>
</evidence>
<reference evidence="2 3" key="1">
    <citation type="journal article" date="2015" name="Nature">
        <title>rRNA introns, odd ribosomes, and small enigmatic genomes across a large radiation of phyla.</title>
        <authorList>
            <person name="Brown C.T."/>
            <person name="Hug L.A."/>
            <person name="Thomas B.C."/>
            <person name="Sharon I."/>
            <person name="Castelle C.J."/>
            <person name="Singh A."/>
            <person name="Wilkins M.J."/>
            <person name="Williams K.H."/>
            <person name="Banfield J.F."/>
        </authorList>
    </citation>
    <scope>NUCLEOTIDE SEQUENCE [LARGE SCALE GENOMIC DNA]</scope>
</reference>
<comment type="caution">
    <text evidence="2">The sequence shown here is derived from an EMBL/GenBank/DDBJ whole genome shotgun (WGS) entry which is preliminary data.</text>
</comment>
<keyword evidence="1" id="KW-1133">Transmembrane helix</keyword>
<dbReference type="AlphaFoldDB" id="A0A0G0DTL7"/>
<name>A0A0G0DTL7_9BACT</name>
<sequence>MINLIPNEEKKKMSRDFYLRLLTLFFTMLGVSLLVASVAILPSYFLSSAEKSSIDMKLELQENGSVALPDEDTQMVIKDLDKKLSLIENAKKKGPAFSQKVINEIILKKISSIKITEILYQNDPQTGERINISGKAPNREVLLLFRRILEDNTAFSKVDLPISNFVKGSNIKFYLNLVPS</sequence>
<accession>A0A0G0DTL7</accession>
<feature type="transmembrane region" description="Helical" evidence="1">
    <location>
        <begin position="21"/>
        <end position="46"/>
    </location>
</feature>
<dbReference type="Proteomes" id="UP000034606">
    <property type="component" value="Unassembled WGS sequence"/>
</dbReference>